<dbReference type="CDD" id="cd10446">
    <property type="entry name" value="GIY-YIG_unchar_1"/>
    <property type="match status" value="1"/>
</dbReference>
<dbReference type="AlphaFoldDB" id="A0A1M7YV97"/>
<dbReference type="STRING" id="1117707.VQ7734_02376"/>
<organism evidence="2 3">
    <name type="scientific">Vibrio quintilis</name>
    <dbReference type="NCBI Taxonomy" id="1117707"/>
    <lineage>
        <taxon>Bacteria</taxon>
        <taxon>Pseudomonadati</taxon>
        <taxon>Pseudomonadota</taxon>
        <taxon>Gammaproteobacteria</taxon>
        <taxon>Vibrionales</taxon>
        <taxon>Vibrionaceae</taxon>
        <taxon>Vibrio</taxon>
    </lineage>
</organism>
<dbReference type="EMBL" id="FRFG01000026">
    <property type="protein sequence ID" value="SHO56607.1"/>
    <property type="molecule type" value="Genomic_DNA"/>
</dbReference>
<keyword evidence="3" id="KW-1185">Reference proteome</keyword>
<dbReference type="PROSITE" id="PS50164">
    <property type="entry name" value="GIY_YIG"/>
    <property type="match status" value="1"/>
</dbReference>
<evidence type="ECO:0000313" key="2">
    <source>
        <dbReference type="EMBL" id="SHO56607.1"/>
    </source>
</evidence>
<proteinExistence type="predicted"/>
<dbReference type="Gene3D" id="3.40.1440.10">
    <property type="entry name" value="GIY-YIG endonuclease"/>
    <property type="match status" value="1"/>
</dbReference>
<reference evidence="3" key="1">
    <citation type="submission" date="2016-12" db="EMBL/GenBank/DDBJ databases">
        <authorList>
            <person name="Rodrigo-Torres L."/>
            <person name="Arahal R.D."/>
            <person name="Lucena T."/>
        </authorList>
    </citation>
    <scope>NUCLEOTIDE SEQUENCE [LARGE SCALE GENOMIC DNA]</scope>
</reference>
<dbReference type="InterPro" id="IPR000305">
    <property type="entry name" value="GIY-YIG_endonuc"/>
</dbReference>
<dbReference type="Pfam" id="PF01541">
    <property type="entry name" value="GIY-YIG"/>
    <property type="match status" value="1"/>
</dbReference>
<feature type="domain" description="GIY-YIG" evidence="1">
    <location>
        <begin position="172"/>
        <end position="268"/>
    </location>
</feature>
<dbReference type="InterPro" id="IPR035901">
    <property type="entry name" value="GIY-YIG_endonuc_sf"/>
</dbReference>
<dbReference type="SMART" id="SM00465">
    <property type="entry name" value="GIYc"/>
    <property type="match status" value="1"/>
</dbReference>
<evidence type="ECO:0000259" key="1">
    <source>
        <dbReference type="PROSITE" id="PS50164"/>
    </source>
</evidence>
<accession>A0A1M7YV97</accession>
<dbReference type="Proteomes" id="UP000184600">
    <property type="component" value="Unassembled WGS sequence"/>
</dbReference>
<gene>
    <name evidence="2" type="ORF">VQ7734_02376</name>
</gene>
<name>A0A1M7YV97_9VIBR</name>
<protein>
    <recommendedName>
        <fullName evidence="1">GIY-YIG domain-containing protein</fullName>
    </recommendedName>
</protein>
<sequence length="269" mass="30978">MELFTFIQAVNPEIIPTKCKIHLAVWNGYQNPLDVYLAGDFEEWQSWQSKKNFNRDYIVSLIQLPEPNTWLFAGVYESVSSIWNEDHYDYTTKSIPEFESYSGRLKVSFTRSGRQSYLIAENWSENIVVKEITAQKVAVESFQGYQHTSLSKAHLDIIVRQQISDWRSALSSVSGIYLITDLATGKLYVGSATGENGLWQRWCDYSYSGHGGNNQLYSLLSEKGMKYADNFQYSILEIADTHKTKDEILSREAYWKNVLASKEFGYNDN</sequence>
<dbReference type="RefSeq" id="WP_073582714.1">
    <property type="nucleotide sequence ID" value="NZ_AP024897.1"/>
</dbReference>
<dbReference type="SUPFAM" id="SSF82771">
    <property type="entry name" value="GIY-YIG endonuclease"/>
    <property type="match status" value="1"/>
</dbReference>
<dbReference type="OrthoDB" id="89044at2"/>
<evidence type="ECO:0000313" key="3">
    <source>
        <dbReference type="Proteomes" id="UP000184600"/>
    </source>
</evidence>